<dbReference type="Proteomes" id="UP000016924">
    <property type="component" value="Unassembled WGS sequence"/>
</dbReference>
<organism evidence="2 3">
    <name type="scientific">Coniosporium apollinis (strain CBS 100218)</name>
    <name type="common">Rock-inhabiting black yeast</name>
    <dbReference type="NCBI Taxonomy" id="1168221"/>
    <lineage>
        <taxon>Eukaryota</taxon>
        <taxon>Fungi</taxon>
        <taxon>Dikarya</taxon>
        <taxon>Ascomycota</taxon>
        <taxon>Pezizomycotina</taxon>
        <taxon>Dothideomycetes</taxon>
        <taxon>Dothideomycetes incertae sedis</taxon>
        <taxon>Coniosporium</taxon>
    </lineage>
</organism>
<evidence type="ECO:0000313" key="2">
    <source>
        <dbReference type="EMBL" id="EON65837.1"/>
    </source>
</evidence>
<feature type="region of interest" description="Disordered" evidence="1">
    <location>
        <begin position="22"/>
        <end position="71"/>
    </location>
</feature>
<accession>R7YVA3</accession>
<evidence type="ECO:0000313" key="3">
    <source>
        <dbReference type="Proteomes" id="UP000016924"/>
    </source>
</evidence>
<name>R7YVA3_CONA1</name>
<dbReference type="GeneID" id="19902390"/>
<keyword evidence="3" id="KW-1185">Reference proteome</keyword>
<feature type="compositionally biased region" description="Polar residues" evidence="1">
    <location>
        <begin position="22"/>
        <end position="32"/>
    </location>
</feature>
<proteinExistence type="predicted"/>
<dbReference type="EMBL" id="JH767576">
    <property type="protein sequence ID" value="EON65837.1"/>
    <property type="molecule type" value="Genomic_DNA"/>
</dbReference>
<evidence type="ECO:0000256" key="1">
    <source>
        <dbReference type="SAM" id="MobiDB-lite"/>
    </source>
</evidence>
<sequence length="128" mass="14747">MASAHRGFEQAVSQANAETLNELSRHCQSLQNDNEELRTVPEQSQKVPPRDPPSPKKSWCRRGSSVYSGEKPKNWPIVFILAVFLLVVWEEMQFDCHYRIPDPPRSSAWSRTTTLQQLGMRHKRSNVT</sequence>
<protein>
    <submittedName>
        <fullName evidence="2">Uncharacterized protein</fullName>
    </submittedName>
</protein>
<dbReference type="OrthoDB" id="5404651at2759"/>
<reference evidence="3" key="1">
    <citation type="submission" date="2012-06" db="EMBL/GenBank/DDBJ databases">
        <title>The genome sequence of Coniosporium apollinis CBS 100218.</title>
        <authorList>
            <consortium name="The Broad Institute Genome Sequencing Platform"/>
            <person name="Cuomo C."/>
            <person name="Gorbushina A."/>
            <person name="Noack S."/>
            <person name="Walker B."/>
            <person name="Young S.K."/>
            <person name="Zeng Q."/>
            <person name="Gargeya S."/>
            <person name="Fitzgerald M."/>
            <person name="Haas B."/>
            <person name="Abouelleil A."/>
            <person name="Alvarado L."/>
            <person name="Arachchi H.M."/>
            <person name="Berlin A.M."/>
            <person name="Chapman S.B."/>
            <person name="Goldberg J."/>
            <person name="Griggs A."/>
            <person name="Gujja S."/>
            <person name="Hansen M."/>
            <person name="Howarth C."/>
            <person name="Imamovic A."/>
            <person name="Larimer J."/>
            <person name="McCowan C."/>
            <person name="Montmayeur A."/>
            <person name="Murphy C."/>
            <person name="Neiman D."/>
            <person name="Pearson M."/>
            <person name="Priest M."/>
            <person name="Roberts A."/>
            <person name="Saif S."/>
            <person name="Shea T."/>
            <person name="Sisk P."/>
            <person name="Sykes S."/>
            <person name="Wortman J."/>
            <person name="Nusbaum C."/>
            <person name="Birren B."/>
        </authorList>
    </citation>
    <scope>NUCLEOTIDE SEQUENCE [LARGE SCALE GENOMIC DNA]</scope>
    <source>
        <strain evidence="3">CBS 100218</strain>
    </source>
</reference>
<dbReference type="AlphaFoldDB" id="R7YVA3"/>
<dbReference type="RefSeq" id="XP_007781154.1">
    <property type="nucleotide sequence ID" value="XM_007782964.1"/>
</dbReference>
<dbReference type="HOGENOM" id="CLU_1959458_0_0_1"/>
<gene>
    <name evidence="2" type="ORF">W97_05079</name>
</gene>
<dbReference type="STRING" id="1168221.R7YVA3"/>